<evidence type="ECO:0000256" key="4">
    <source>
        <dbReference type="ARBA" id="ARBA00051114"/>
    </source>
</evidence>
<dbReference type="EMBL" id="CP041046">
    <property type="protein sequence ID" value="QDE41599.1"/>
    <property type="molecule type" value="Genomic_DNA"/>
</dbReference>
<evidence type="ECO:0000256" key="2">
    <source>
        <dbReference type="ARBA" id="ARBA00012282"/>
    </source>
</evidence>
<feature type="domain" description="EAL" evidence="5">
    <location>
        <begin position="577"/>
        <end position="831"/>
    </location>
</feature>
<dbReference type="SUPFAM" id="SSF55781">
    <property type="entry name" value="GAF domain-like"/>
    <property type="match status" value="1"/>
</dbReference>
<dbReference type="Pfam" id="PF00563">
    <property type="entry name" value="EAL"/>
    <property type="match status" value="1"/>
</dbReference>
<dbReference type="Gene3D" id="3.20.20.450">
    <property type="entry name" value="EAL domain"/>
    <property type="match status" value="1"/>
</dbReference>
<dbReference type="EC" id="3.1.4.52" evidence="2"/>
<comment type="catalytic activity">
    <reaction evidence="4">
        <text>3',3'-c-di-GMP + H2O = 5'-phosphoguanylyl(3'-&gt;5')guanosine + H(+)</text>
        <dbReference type="Rhea" id="RHEA:24902"/>
        <dbReference type="ChEBI" id="CHEBI:15377"/>
        <dbReference type="ChEBI" id="CHEBI:15378"/>
        <dbReference type="ChEBI" id="CHEBI:58754"/>
        <dbReference type="ChEBI" id="CHEBI:58805"/>
        <dbReference type="EC" id="3.1.4.52"/>
    </reaction>
    <physiologicalReaction direction="left-to-right" evidence="4">
        <dbReference type="Rhea" id="RHEA:24903"/>
    </physiologicalReaction>
</comment>
<dbReference type="InterPro" id="IPR050706">
    <property type="entry name" value="Cyclic-di-GMP_PDE-like"/>
</dbReference>
<accession>A0A4Y5ZAJ5</accession>
<dbReference type="GO" id="GO:0071732">
    <property type="term" value="P:cellular response to nitric oxide"/>
    <property type="evidence" value="ECO:0007669"/>
    <property type="project" value="UniProtKB-ARBA"/>
</dbReference>
<protein>
    <recommendedName>
        <fullName evidence="2">cyclic-guanylate-specific phosphodiesterase</fullName>
        <ecNumber evidence="2">3.1.4.52</ecNumber>
    </recommendedName>
</protein>
<dbReference type="Proteomes" id="UP000316093">
    <property type="component" value="Chromosome"/>
</dbReference>
<evidence type="ECO:0000313" key="8">
    <source>
        <dbReference type="Proteomes" id="UP000316093"/>
    </source>
</evidence>
<name>A0A4Y5ZAJ5_9GAMM</name>
<evidence type="ECO:0000259" key="6">
    <source>
        <dbReference type="PROSITE" id="PS50887"/>
    </source>
</evidence>
<dbReference type="PANTHER" id="PTHR33121:SF70">
    <property type="entry name" value="SIGNALING PROTEIN YKOW"/>
    <property type="match status" value="1"/>
</dbReference>
<dbReference type="Gene3D" id="3.30.70.270">
    <property type="match status" value="1"/>
</dbReference>
<dbReference type="CDD" id="cd01949">
    <property type="entry name" value="GGDEF"/>
    <property type="match status" value="1"/>
</dbReference>
<dbReference type="PROSITE" id="PS50883">
    <property type="entry name" value="EAL"/>
    <property type="match status" value="1"/>
</dbReference>
<dbReference type="SMART" id="SM00267">
    <property type="entry name" value="GGDEF"/>
    <property type="match status" value="1"/>
</dbReference>
<dbReference type="FunFam" id="3.20.20.450:FF:000001">
    <property type="entry name" value="Cyclic di-GMP phosphodiesterase yahA"/>
    <property type="match status" value="1"/>
</dbReference>
<dbReference type="AlphaFoldDB" id="A0A4Y5ZAJ5"/>
<dbReference type="SUPFAM" id="SSF141868">
    <property type="entry name" value="EAL domain-like"/>
    <property type="match status" value="1"/>
</dbReference>
<dbReference type="SUPFAM" id="SSF55073">
    <property type="entry name" value="Nucleotide cyclase"/>
    <property type="match status" value="1"/>
</dbReference>
<dbReference type="GO" id="GO:0071111">
    <property type="term" value="F:cyclic-guanylate-specific phosphodiesterase activity"/>
    <property type="evidence" value="ECO:0007669"/>
    <property type="project" value="UniProtKB-EC"/>
</dbReference>
<comment type="cofactor">
    <cofactor evidence="1">
        <name>Mg(2+)</name>
        <dbReference type="ChEBI" id="CHEBI:18420"/>
    </cofactor>
</comment>
<evidence type="ECO:0000313" key="7">
    <source>
        <dbReference type="EMBL" id="QDE41599.1"/>
    </source>
</evidence>
<gene>
    <name evidence="7" type="ORF">FIV34_08455</name>
</gene>
<dbReference type="PANTHER" id="PTHR33121">
    <property type="entry name" value="CYCLIC DI-GMP PHOSPHODIESTERASE PDEF"/>
    <property type="match status" value="1"/>
</dbReference>
<organism evidence="7 8">
    <name type="scientific">Luteibacter pinisoli</name>
    <dbReference type="NCBI Taxonomy" id="2589080"/>
    <lineage>
        <taxon>Bacteria</taxon>
        <taxon>Pseudomonadati</taxon>
        <taxon>Pseudomonadota</taxon>
        <taxon>Gammaproteobacteria</taxon>
        <taxon>Lysobacterales</taxon>
        <taxon>Rhodanobacteraceae</taxon>
        <taxon>Luteibacter</taxon>
    </lineage>
</organism>
<dbReference type="NCBIfam" id="TIGR00254">
    <property type="entry name" value="GGDEF"/>
    <property type="match status" value="1"/>
</dbReference>
<dbReference type="InterPro" id="IPR000160">
    <property type="entry name" value="GGDEF_dom"/>
</dbReference>
<evidence type="ECO:0000256" key="3">
    <source>
        <dbReference type="ARBA" id="ARBA00022636"/>
    </source>
</evidence>
<dbReference type="PROSITE" id="PS50887">
    <property type="entry name" value="GGDEF"/>
    <property type="match status" value="1"/>
</dbReference>
<dbReference type="KEGG" id="lpy:FIV34_08455"/>
<sequence length="843" mass="91325">MSVPDASGVLIFTPRRDMRRAVFDALDADGGFVLLSARDALQLEALLADAPPLHVAVVGSDGSDDVRLGLRILRSFAAYRDIPIVFLVPDGPLAVAPDDGAAWLRESAIAAELAQRVRMAVAVDTTPRVIEAKADFRFAFHAGAAWVVAAADGGIIDAGAAMLRLCADDAPIHGRLLRDVFSMNDGSTWPIPDGDASACMLRRVDGVEIPGEVDVRHLVDDMGGHRIAVAFRDMRSSDTATRALSLLSVLDACPSDDEGLGEVAAMLADALDLDVVGVWSALPESDGGPSVVARIWNGPGQVEWAEADQLPLLKRCLGGEAIVCLGDGRTEMPADPLVEALGLTSFVFLPLLDERRNPIGALMAGRRRTGSDGRVFELALRAASARFSAALELRRSRDQGRERGLVDTLTGLPNRLLFHDRVDTTIREAERTGELFAVLFVDLDRFKGINETLGHAVGDQVLSAVARRLRASVRGSDTVARYAGDEFTLVLRHITKREDVLRIAEKIVQAQEVPLHLDDGSELQATVSVGIAFFPDDAVEGELLLRHADEAMYGAKSLGRNNYQVYAANVDTAQQQQGELKARLRHAERNGELRVFYQPQVDAGTEDIVGMEALVRWEHPELGMISPGFFIPLAEASGLIVPIGEWVLRTACAQAKAWEDRYGMGLRLGVNLSAVQLMQPNLAGTVARALEDTGLNPTQLELEVTESISVKTVPHLVETLDALHAMGCRIAIDDFGTGAASLDYLRRLPADRIKIDQSFVRNIGVDPDDEAIVRATIDMAHRLKRGVVAEGVEIEQHLQFLRANGCDELQGFLFCRPLPSLTFDKLLAERERLVAEGQALSLA</sequence>
<feature type="domain" description="GGDEF" evidence="6">
    <location>
        <begin position="434"/>
        <end position="568"/>
    </location>
</feature>
<reference evidence="7 8" key="1">
    <citation type="submission" date="2019-06" db="EMBL/GenBank/DDBJ databases">
        <title>A complete genome sequence for Luteibacter pinisoli MAH-14.</title>
        <authorList>
            <person name="Baltrus D.A."/>
        </authorList>
    </citation>
    <scope>NUCLEOTIDE SEQUENCE [LARGE SCALE GENOMIC DNA]</scope>
    <source>
        <strain evidence="7 8">MAH-14</strain>
    </source>
</reference>
<dbReference type="InterPro" id="IPR043128">
    <property type="entry name" value="Rev_trsase/Diguanyl_cyclase"/>
</dbReference>
<dbReference type="FunFam" id="3.30.70.270:FF:000001">
    <property type="entry name" value="Diguanylate cyclase domain protein"/>
    <property type="match status" value="1"/>
</dbReference>
<keyword evidence="3" id="KW-0973">c-di-GMP</keyword>
<evidence type="ECO:0000256" key="1">
    <source>
        <dbReference type="ARBA" id="ARBA00001946"/>
    </source>
</evidence>
<dbReference type="InterPro" id="IPR029787">
    <property type="entry name" value="Nucleotide_cyclase"/>
</dbReference>
<keyword evidence="8" id="KW-1185">Reference proteome</keyword>
<evidence type="ECO:0000259" key="5">
    <source>
        <dbReference type="PROSITE" id="PS50883"/>
    </source>
</evidence>
<dbReference type="Pfam" id="PF00990">
    <property type="entry name" value="GGDEF"/>
    <property type="match status" value="1"/>
</dbReference>
<dbReference type="CDD" id="cd01948">
    <property type="entry name" value="EAL"/>
    <property type="match status" value="1"/>
</dbReference>
<dbReference type="InterPro" id="IPR001633">
    <property type="entry name" value="EAL_dom"/>
</dbReference>
<dbReference type="OrthoDB" id="9804951at2"/>
<dbReference type="SMART" id="SM00052">
    <property type="entry name" value="EAL"/>
    <property type="match status" value="1"/>
</dbReference>
<proteinExistence type="predicted"/>
<dbReference type="InterPro" id="IPR035919">
    <property type="entry name" value="EAL_sf"/>
</dbReference>